<dbReference type="Proteomes" id="UP000616595">
    <property type="component" value="Unassembled WGS sequence"/>
</dbReference>
<keyword evidence="2" id="KW-1185">Reference proteome</keyword>
<sequence>MIKEGEKLGTIIEEMNMTNETSPRHFKDFIRKREKAAGKKMPAALQLIWKELKLIGHSNK</sequence>
<evidence type="ECO:0000313" key="2">
    <source>
        <dbReference type="Proteomes" id="UP000616595"/>
    </source>
</evidence>
<reference evidence="1" key="2">
    <citation type="submission" date="2020-10" db="EMBL/GenBank/DDBJ databases">
        <title>Comparative genomics of the Acetobacterium genus.</title>
        <authorList>
            <person name="Marshall C."/>
            <person name="May H."/>
            <person name="Norman S."/>
        </authorList>
    </citation>
    <scope>NUCLEOTIDE SEQUENCE</scope>
    <source>
        <strain evidence="1">DER-2019</strain>
    </source>
</reference>
<organism evidence="1 2">
    <name type="scientific">Acetobacterium paludosum</name>
    <dbReference type="NCBI Taxonomy" id="52693"/>
    <lineage>
        <taxon>Bacteria</taxon>
        <taxon>Bacillati</taxon>
        <taxon>Bacillota</taxon>
        <taxon>Clostridia</taxon>
        <taxon>Eubacteriales</taxon>
        <taxon>Eubacteriaceae</taxon>
        <taxon>Acetobacterium</taxon>
    </lineage>
</organism>
<gene>
    <name evidence="1" type="ORF">GH810_08870</name>
</gene>
<proteinExistence type="predicted"/>
<name>A0A923I3J1_9FIRM</name>
<protein>
    <submittedName>
        <fullName evidence="1">Uncharacterized protein</fullName>
    </submittedName>
</protein>
<accession>A0A923I3J1</accession>
<dbReference type="RefSeq" id="WP_148567890.1">
    <property type="nucleotide sequence ID" value="NZ_RXYA01000013.1"/>
</dbReference>
<dbReference type="EMBL" id="WJBD01000009">
    <property type="protein sequence ID" value="MBC3888420.1"/>
    <property type="molecule type" value="Genomic_DNA"/>
</dbReference>
<evidence type="ECO:0000313" key="1">
    <source>
        <dbReference type="EMBL" id="MBC3888420.1"/>
    </source>
</evidence>
<dbReference type="AlphaFoldDB" id="A0A923I3J1"/>
<comment type="caution">
    <text evidence="1">The sequence shown here is derived from an EMBL/GenBank/DDBJ whole genome shotgun (WGS) entry which is preliminary data.</text>
</comment>
<reference evidence="1" key="1">
    <citation type="submission" date="2019-10" db="EMBL/GenBank/DDBJ databases">
        <authorList>
            <person name="Ross D.E."/>
            <person name="Gulliver D."/>
        </authorList>
    </citation>
    <scope>NUCLEOTIDE SEQUENCE</scope>
    <source>
        <strain evidence="1">DER-2019</strain>
    </source>
</reference>